<dbReference type="InterPro" id="IPR035906">
    <property type="entry name" value="MetI-like_sf"/>
</dbReference>
<dbReference type="PANTHER" id="PTHR43744:SF12">
    <property type="entry name" value="ABC TRANSPORTER PERMEASE PROTEIN MG189-RELATED"/>
    <property type="match status" value="1"/>
</dbReference>
<keyword evidence="2 7" id="KW-0813">Transport</keyword>
<feature type="transmembrane region" description="Helical" evidence="7">
    <location>
        <begin position="176"/>
        <end position="198"/>
    </location>
</feature>
<dbReference type="PANTHER" id="PTHR43744">
    <property type="entry name" value="ABC TRANSPORTER PERMEASE PROTEIN MG189-RELATED-RELATED"/>
    <property type="match status" value="1"/>
</dbReference>
<dbReference type="EMBL" id="QXJM01000040">
    <property type="protein sequence ID" value="RIE01617.1"/>
    <property type="molecule type" value="Genomic_DNA"/>
</dbReference>
<keyword evidence="5 7" id="KW-1133">Transmembrane helix</keyword>
<dbReference type="AlphaFoldDB" id="A0A398CP09"/>
<accession>A0A398CP09</accession>
<protein>
    <submittedName>
        <fullName evidence="9">Carbohydrate ABC transporter permease</fullName>
    </submittedName>
</protein>
<evidence type="ECO:0000313" key="10">
    <source>
        <dbReference type="Proteomes" id="UP000266340"/>
    </source>
</evidence>
<evidence type="ECO:0000256" key="5">
    <source>
        <dbReference type="ARBA" id="ARBA00022989"/>
    </source>
</evidence>
<dbReference type="InterPro" id="IPR000515">
    <property type="entry name" value="MetI-like"/>
</dbReference>
<evidence type="ECO:0000256" key="3">
    <source>
        <dbReference type="ARBA" id="ARBA00022475"/>
    </source>
</evidence>
<evidence type="ECO:0000256" key="6">
    <source>
        <dbReference type="ARBA" id="ARBA00023136"/>
    </source>
</evidence>
<keyword evidence="4 7" id="KW-0812">Transmembrane</keyword>
<dbReference type="GO" id="GO:0005886">
    <property type="term" value="C:plasma membrane"/>
    <property type="evidence" value="ECO:0007669"/>
    <property type="project" value="UniProtKB-SubCell"/>
</dbReference>
<dbReference type="GO" id="GO:0055085">
    <property type="term" value="P:transmembrane transport"/>
    <property type="evidence" value="ECO:0007669"/>
    <property type="project" value="InterPro"/>
</dbReference>
<feature type="transmembrane region" description="Helical" evidence="7">
    <location>
        <begin position="234"/>
        <end position="255"/>
    </location>
</feature>
<keyword evidence="3" id="KW-1003">Cell membrane</keyword>
<evidence type="ECO:0000256" key="1">
    <source>
        <dbReference type="ARBA" id="ARBA00004651"/>
    </source>
</evidence>
<feature type="transmembrane region" description="Helical" evidence="7">
    <location>
        <begin position="133"/>
        <end position="155"/>
    </location>
</feature>
<comment type="similarity">
    <text evidence="7">Belongs to the binding-protein-dependent transport system permease family.</text>
</comment>
<keyword evidence="6 7" id="KW-0472">Membrane</keyword>
<name>A0A398CP09_9BACL</name>
<feature type="transmembrane region" description="Helical" evidence="7">
    <location>
        <begin position="7"/>
        <end position="29"/>
    </location>
</feature>
<comment type="subcellular location">
    <subcellularLocation>
        <location evidence="1 7">Cell membrane</location>
        <topology evidence="1 7">Multi-pass membrane protein</topology>
    </subcellularLocation>
</comment>
<dbReference type="RefSeq" id="WP_119151870.1">
    <property type="nucleotide sequence ID" value="NZ_JBHSOV010000032.1"/>
</dbReference>
<dbReference type="PROSITE" id="PS50928">
    <property type="entry name" value="ABC_TM1"/>
    <property type="match status" value="1"/>
</dbReference>
<feature type="domain" description="ABC transmembrane type-1" evidence="8">
    <location>
        <begin position="64"/>
        <end position="255"/>
    </location>
</feature>
<feature type="transmembrane region" description="Helical" evidence="7">
    <location>
        <begin position="68"/>
        <end position="89"/>
    </location>
</feature>
<evidence type="ECO:0000259" key="8">
    <source>
        <dbReference type="PROSITE" id="PS50928"/>
    </source>
</evidence>
<dbReference type="Gene3D" id="1.10.3720.10">
    <property type="entry name" value="MetI-like"/>
    <property type="match status" value="1"/>
</dbReference>
<reference evidence="9 10" key="1">
    <citation type="submission" date="2018-09" db="EMBL/GenBank/DDBJ databases">
        <title>Cohnella cavernae sp. nov., isolated from a karst cave.</title>
        <authorList>
            <person name="Zhu H."/>
        </authorList>
    </citation>
    <scope>NUCLEOTIDE SEQUENCE [LARGE SCALE GENOMIC DNA]</scope>
    <source>
        <strain evidence="9 10">K2E09-144</strain>
    </source>
</reference>
<dbReference type="Pfam" id="PF00528">
    <property type="entry name" value="BPD_transp_1"/>
    <property type="match status" value="1"/>
</dbReference>
<evidence type="ECO:0000256" key="4">
    <source>
        <dbReference type="ARBA" id="ARBA00022692"/>
    </source>
</evidence>
<dbReference type="CDD" id="cd06261">
    <property type="entry name" value="TM_PBP2"/>
    <property type="match status" value="1"/>
</dbReference>
<dbReference type="Proteomes" id="UP000266340">
    <property type="component" value="Unassembled WGS sequence"/>
</dbReference>
<evidence type="ECO:0000256" key="2">
    <source>
        <dbReference type="ARBA" id="ARBA00022448"/>
    </source>
</evidence>
<dbReference type="OrthoDB" id="9771544at2"/>
<proteinExistence type="inferred from homology"/>
<sequence length="270" mass="29665">MRKASLYAVLVVMALISLIPFYVLVFTAFSPSSVSLADSGLLLRHLEWGNLSDTWKQSKLGNAMLNSAIIMAGSVGLSVIVSAGAGYVFARIGTWYNKLSFNILLFSMMIPGIINTVPLYSLMKSIHGINTHWAMILLLATGFIPQSVFLYTNFIRTLSKEIEESAVIDGCTLFEAFWRISFPLLLPITSTLIILNSINAWNNYAQSVFFLQSQARQTVPLAIGRFVQTYGANYTQMAAAALIGMLPAIAIYFVFQRYFVKGISAGAVKG</sequence>
<gene>
    <name evidence="9" type="ORF">D3H35_25065</name>
</gene>
<keyword evidence="10" id="KW-1185">Reference proteome</keyword>
<dbReference type="SUPFAM" id="SSF161098">
    <property type="entry name" value="MetI-like"/>
    <property type="match status" value="1"/>
</dbReference>
<comment type="caution">
    <text evidence="9">The sequence shown here is derived from an EMBL/GenBank/DDBJ whole genome shotgun (WGS) entry which is preliminary data.</text>
</comment>
<feature type="transmembrane region" description="Helical" evidence="7">
    <location>
        <begin position="101"/>
        <end position="121"/>
    </location>
</feature>
<evidence type="ECO:0000313" key="9">
    <source>
        <dbReference type="EMBL" id="RIE01617.1"/>
    </source>
</evidence>
<evidence type="ECO:0000256" key="7">
    <source>
        <dbReference type="RuleBase" id="RU363032"/>
    </source>
</evidence>
<organism evidence="9 10">
    <name type="scientific">Cohnella faecalis</name>
    <dbReference type="NCBI Taxonomy" id="2315694"/>
    <lineage>
        <taxon>Bacteria</taxon>
        <taxon>Bacillati</taxon>
        <taxon>Bacillota</taxon>
        <taxon>Bacilli</taxon>
        <taxon>Bacillales</taxon>
        <taxon>Paenibacillaceae</taxon>
        <taxon>Cohnella</taxon>
    </lineage>
</organism>